<dbReference type="PRINTS" id="PR00038">
    <property type="entry name" value="HTHLUXR"/>
</dbReference>
<dbReference type="RefSeq" id="WP_143371500.1">
    <property type="nucleotide sequence ID" value="NZ_VJVZ01000001.1"/>
</dbReference>
<dbReference type="InterPro" id="IPR011006">
    <property type="entry name" value="CheY-like_superfamily"/>
</dbReference>
<evidence type="ECO:0000313" key="7">
    <source>
        <dbReference type="Proteomes" id="UP000320643"/>
    </source>
</evidence>
<dbReference type="Pfam" id="PF00196">
    <property type="entry name" value="GerE"/>
    <property type="match status" value="1"/>
</dbReference>
<dbReference type="GO" id="GO:0000160">
    <property type="term" value="P:phosphorelay signal transduction system"/>
    <property type="evidence" value="ECO:0007669"/>
    <property type="project" value="InterPro"/>
</dbReference>
<keyword evidence="7" id="KW-1185">Reference proteome</keyword>
<dbReference type="SMART" id="SM00421">
    <property type="entry name" value="HTH_LUXR"/>
    <property type="match status" value="1"/>
</dbReference>
<dbReference type="Proteomes" id="UP000320643">
    <property type="component" value="Unassembled WGS sequence"/>
</dbReference>
<dbReference type="SUPFAM" id="SSF52172">
    <property type="entry name" value="CheY-like"/>
    <property type="match status" value="1"/>
</dbReference>
<comment type="caution">
    <text evidence="6">The sequence shown here is derived from an EMBL/GenBank/DDBJ whole genome shotgun (WGS) entry which is preliminary data.</text>
</comment>
<dbReference type="InterPro" id="IPR016032">
    <property type="entry name" value="Sig_transdc_resp-reg_C-effctor"/>
</dbReference>
<dbReference type="CDD" id="cd06170">
    <property type="entry name" value="LuxR_C_like"/>
    <property type="match status" value="1"/>
</dbReference>
<dbReference type="Gene3D" id="3.40.50.2300">
    <property type="match status" value="1"/>
</dbReference>
<evidence type="ECO:0000259" key="4">
    <source>
        <dbReference type="PROSITE" id="PS50043"/>
    </source>
</evidence>
<feature type="domain" description="HTH luxR-type" evidence="4">
    <location>
        <begin position="149"/>
        <end position="214"/>
    </location>
</feature>
<feature type="modified residue" description="4-aspartylphosphate" evidence="3">
    <location>
        <position position="58"/>
    </location>
</feature>
<keyword evidence="1 3" id="KW-0597">Phosphoprotein</keyword>
<dbReference type="InterPro" id="IPR036388">
    <property type="entry name" value="WH-like_DNA-bd_sf"/>
</dbReference>
<reference evidence="6 7" key="1">
    <citation type="submission" date="2019-07" db="EMBL/GenBank/DDBJ databases">
        <title>Flavobacterium sp. nov., isolated from glacier ice.</title>
        <authorList>
            <person name="Liu Q."/>
            <person name="Xin Y.-H."/>
        </authorList>
    </citation>
    <scope>NUCLEOTIDE SEQUENCE [LARGE SCALE GENOMIC DNA]</scope>
    <source>
        <strain evidence="6 7">ZT4R6</strain>
    </source>
</reference>
<keyword evidence="2" id="KW-0238">DNA-binding</keyword>
<dbReference type="Pfam" id="PF00072">
    <property type="entry name" value="Response_reg"/>
    <property type="match status" value="1"/>
</dbReference>
<evidence type="ECO:0000256" key="3">
    <source>
        <dbReference type="PROSITE-ProRule" id="PRU00169"/>
    </source>
</evidence>
<dbReference type="Gene3D" id="1.10.10.10">
    <property type="entry name" value="Winged helix-like DNA-binding domain superfamily/Winged helix DNA-binding domain"/>
    <property type="match status" value="1"/>
</dbReference>
<dbReference type="GO" id="GO:0003677">
    <property type="term" value="F:DNA binding"/>
    <property type="evidence" value="ECO:0007669"/>
    <property type="project" value="UniProtKB-KW"/>
</dbReference>
<evidence type="ECO:0000313" key="6">
    <source>
        <dbReference type="EMBL" id="TRW27274.1"/>
    </source>
</evidence>
<dbReference type="InterPro" id="IPR000792">
    <property type="entry name" value="Tscrpt_reg_LuxR_C"/>
</dbReference>
<dbReference type="PANTHER" id="PTHR43214:SF43">
    <property type="entry name" value="TWO-COMPONENT RESPONSE REGULATOR"/>
    <property type="match status" value="1"/>
</dbReference>
<dbReference type="InterPro" id="IPR058245">
    <property type="entry name" value="NreC/VraR/RcsB-like_REC"/>
</dbReference>
<dbReference type="SUPFAM" id="SSF46894">
    <property type="entry name" value="C-terminal effector domain of the bipartite response regulators"/>
    <property type="match status" value="1"/>
</dbReference>
<sequence length="224" mass="24653">MKNILITITDDDSLIVKLLEDFLNAADGLSVLFTANSGEDLIAKLAVATTLPDVLLLDLKMGGMNGIEVAQHIKSLFPTIKIIVVSSHYQQSFMGFMFKTGASAFVPKGISPILLKEIISTVYNKGIYLMEDQMDTLRDQISSKAPKPIIDDNQQLSEREIEILRLISMQKTAKEIGDILFITPRTVEGHKNNLFAKTGAKNIAGLVIYAIQHNIININTLPAI</sequence>
<dbReference type="GO" id="GO:0006355">
    <property type="term" value="P:regulation of DNA-templated transcription"/>
    <property type="evidence" value="ECO:0007669"/>
    <property type="project" value="InterPro"/>
</dbReference>
<dbReference type="InterPro" id="IPR039420">
    <property type="entry name" value="WalR-like"/>
</dbReference>
<dbReference type="InterPro" id="IPR001789">
    <property type="entry name" value="Sig_transdc_resp-reg_receiver"/>
</dbReference>
<dbReference type="PROSITE" id="PS50043">
    <property type="entry name" value="HTH_LUXR_2"/>
    <property type="match status" value="1"/>
</dbReference>
<gene>
    <name evidence="6" type="ORF">FMM05_01145</name>
</gene>
<dbReference type="PANTHER" id="PTHR43214">
    <property type="entry name" value="TWO-COMPONENT RESPONSE REGULATOR"/>
    <property type="match status" value="1"/>
</dbReference>
<evidence type="ECO:0000256" key="1">
    <source>
        <dbReference type="ARBA" id="ARBA00022553"/>
    </source>
</evidence>
<proteinExistence type="predicted"/>
<organism evidence="6 7">
    <name type="scientific">Flavobacterium zepuense</name>
    <dbReference type="NCBI Taxonomy" id="2593302"/>
    <lineage>
        <taxon>Bacteria</taxon>
        <taxon>Pseudomonadati</taxon>
        <taxon>Bacteroidota</taxon>
        <taxon>Flavobacteriia</taxon>
        <taxon>Flavobacteriales</taxon>
        <taxon>Flavobacteriaceae</taxon>
        <taxon>Flavobacterium</taxon>
    </lineage>
</organism>
<protein>
    <submittedName>
        <fullName evidence="6">Response regulator transcription factor</fullName>
    </submittedName>
</protein>
<dbReference type="PROSITE" id="PS50110">
    <property type="entry name" value="RESPONSE_REGULATORY"/>
    <property type="match status" value="1"/>
</dbReference>
<dbReference type="OrthoDB" id="9797341at2"/>
<dbReference type="SMART" id="SM00448">
    <property type="entry name" value="REC"/>
    <property type="match status" value="1"/>
</dbReference>
<feature type="domain" description="Response regulatory" evidence="5">
    <location>
        <begin position="5"/>
        <end position="123"/>
    </location>
</feature>
<dbReference type="CDD" id="cd17535">
    <property type="entry name" value="REC_NarL-like"/>
    <property type="match status" value="1"/>
</dbReference>
<dbReference type="EMBL" id="VJVZ01000001">
    <property type="protein sequence ID" value="TRW27274.1"/>
    <property type="molecule type" value="Genomic_DNA"/>
</dbReference>
<dbReference type="AlphaFoldDB" id="A0A552V9Y2"/>
<accession>A0A552V9Y2</accession>
<evidence type="ECO:0000259" key="5">
    <source>
        <dbReference type="PROSITE" id="PS50110"/>
    </source>
</evidence>
<evidence type="ECO:0000256" key="2">
    <source>
        <dbReference type="ARBA" id="ARBA00023125"/>
    </source>
</evidence>
<name>A0A552V9Y2_9FLAO</name>